<dbReference type="GO" id="GO:0016491">
    <property type="term" value="F:oxidoreductase activity"/>
    <property type="evidence" value="ECO:0007669"/>
    <property type="project" value="UniProtKB-KW"/>
</dbReference>
<dbReference type="VEuPathDB" id="FungiDB:FOC1_g10001299"/>
<evidence type="ECO:0000259" key="4">
    <source>
        <dbReference type="Pfam" id="PF22725"/>
    </source>
</evidence>
<dbReference type="AlphaFoldDB" id="A0A2H3TZP2"/>
<gene>
    <name evidence="5" type="ORF">FRV6_15359</name>
</gene>
<evidence type="ECO:0000259" key="3">
    <source>
        <dbReference type="Pfam" id="PF01408"/>
    </source>
</evidence>
<keyword evidence="2" id="KW-0560">Oxidoreductase</keyword>
<evidence type="ECO:0000256" key="1">
    <source>
        <dbReference type="ARBA" id="ARBA00010928"/>
    </source>
</evidence>
<dbReference type="VEuPathDB" id="FungiDB:HZS61_014735"/>
<dbReference type="Proteomes" id="UP000219369">
    <property type="component" value="Unassembled WGS sequence"/>
</dbReference>
<dbReference type="VEuPathDB" id="FungiDB:FOIG_13337"/>
<proteinExistence type="inferred from homology"/>
<feature type="domain" description="Gfo/Idh/MocA-like oxidoreductase N-terminal" evidence="3">
    <location>
        <begin position="7"/>
        <end position="111"/>
    </location>
</feature>
<organism evidence="5 6">
    <name type="scientific">Fusarium oxysporum</name>
    <name type="common">Fusarium vascular wilt</name>
    <dbReference type="NCBI Taxonomy" id="5507"/>
    <lineage>
        <taxon>Eukaryota</taxon>
        <taxon>Fungi</taxon>
        <taxon>Dikarya</taxon>
        <taxon>Ascomycota</taxon>
        <taxon>Pezizomycotina</taxon>
        <taxon>Sordariomycetes</taxon>
        <taxon>Hypocreomycetidae</taxon>
        <taxon>Hypocreales</taxon>
        <taxon>Nectriaceae</taxon>
        <taxon>Fusarium</taxon>
        <taxon>Fusarium oxysporum species complex</taxon>
    </lineage>
</organism>
<accession>A0A2H3TZP2</accession>
<dbReference type="VEuPathDB" id="FungiDB:FOMG_02443"/>
<dbReference type="Pfam" id="PF01408">
    <property type="entry name" value="GFO_IDH_MocA"/>
    <property type="match status" value="1"/>
</dbReference>
<dbReference type="PANTHER" id="PTHR42840">
    <property type="entry name" value="NAD(P)-BINDING ROSSMANN-FOLD SUPERFAMILY PROTEIN-RELATED"/>
    <property type="match status" value="1"/>
</dbReference>
<dbReference type="VEuPathDB" id="FungiDB:FOZG_02360"/>
<dbReference type="InterPro" id="IPR036291">
    <property type="entry name" value="NAD(P)-bd_dom_sf"/>
</dbReference>
<name>A0A2H3TZP2_FUSOX</name>
<dbReference type="PANTHER" id="PTHR42840:SF3">
    <property type="entry name" value="BINDING ROSSMANN FOLD OXIDOREDUCTASE, PUTATIVE (AFU_ORTHOLOGUE AFUA_2G10240)-RELATED"/>
    <property type="match status" value="1"/>
</dbReference>
<dbReference type="InterPro" id="IPR055170">
    <property type="entry name" value="GFO_IDH_MocA-like_dom"/>
</dbReference>
<dbReference type="GO" id="GO:0000166">
    <property type="term" value="F:nucleotide binding"/>
    <property type="evidence" value="ECO:0007669"/>
    <property type="project" value="InterPro"/>
</dbReference>
<dbReference type="EMBL" id="FMJY01000010">
    <property type="protein sequence ID" value="SCO91231.1"/>
    <property type="molecule type" value="Genomic_DNA"/>
</dbReference>
<dbReference type="InterPro" id="IPR000683">
    <property type="entry name" value="Gfo/Idh/MocA-like_OxRdtase_N"/>
</dbReference>
<dbReference type="OrthoDB" id="446809at2759"/>
<reference evidence="6" key="1">
    <citation type="submission" date="2016-09" db="EMBL/GenBank/DDBJ databases">
        <authorList>
            <person name="Guldener U."/>
        </authorList>
    </citation>
    <scope>NUCLEOTIDE SEQUENCE [LARGE SCALE GENOMIC DNA]</scope>
    <source>
        <strain evidence="6">V64-1</strain>
    </source>
</reference>
<dbReference type="SUPFAM" id="SSF55347">
    <property type="entry name" value="Glyceraldehyde-3-phosphate dehydrogenase-like, C-terminal domain"/>
    <property type="match status" value="1"/>
</dbReference>
<dbReference type="VEuPathDB" id="FungiDB:FOXG_04654"/>
<evidence type="ECO:0000313" key="6">
    <source>
        <dbReference type="Proteomes" id="UP000219369"/>
    </source>
</evidence>
<dbReference type="Gene3D" id="3.30.360.10">
    <property type="entry name" value="Dihydrodipicolinate Reductase, domain 2"/>
    <property type="match status" value="1"/>
</dbReference>
<dbReference type="GO" id="GO:0006740">
    <property type="term" value="P:NADPH regeneration"/>
    <property type="evidence" value="ECO:0007669"/>
    <property type="project" value="TreeGrafter"/>
</dbReference>
<sequence length="375" mass="41435">MDPLKTLKVGVVGIGRIGRQHALNLVHHTPRATLVCACSPAEADLAWGKKTLVPYGVQVFSTFEEMIETAGLEAVVIASISHLHMTHTLAALDRGIHILCEKPMCTSIPEVSFSTHAICLSIWANARLKLRDLITRIEAKPQAQCMVGFVRRFDDSYREASLKVKQGQIGVPTVIRSQACERVDTSPFFRQYLRNSGGIFVDAIIHDIDLALVFFGEHSLPKSVAAMGTATVHTELAEQGDADNAVGICEFWDGKIAFFYNSRMAAHGYDNMTEVFGTHGKLSINLVPRKNRVEVCDSDGYVKVEPTPSWYDRYEDAFKIEMNSWVNAVLDGQPMPVPLRSSLTGLVIATALQESLATGRKIFFDERGARVDNQI</sequence>
<dbReference type="VEuPathDB" id="FungiDB:FOC4_g10000686"/>
<evidence type="ECO:0000256" key="2">
    <source>
        <dbReference type="ARBA" id="ARBA00023002"/>
    </source>
</evidence>
<dbReference type="SUPFAM" id="SSF51735">
    <property type="entry name" value="NAD(P)-binding Rossmann-fold domains"/>
    <property type="match status" value="1"/>
</dbReference>
<dbReference type="Pfam" id="PF22725">
    <property type="entry name" value="GFO_IDH_MocA_C3"/>
    <property type="match status" value="1"/>
</dbReference>
<dbReference type="GO" id="GO:0005737">
    <property type="term" value="C:cytoplasm"/>
    <property type="evidence" value="ECO:0007669"/>
    <property type="project" value="TreeGrafter"/>
</dbReference>
<evidence type="ECO:0000313" key="5">
    <source>
        <dbReference type="EMBL" id="SCO91231.1"/>
    </source>
</evidence>
<protein>
    <submittedName>
        <fullName evidence="5">Related to dehydrogenases and related proteins</fullName>
    </submittedName>
</protein>
<feature type="domain" description="GFO/IDH/MocA-like oxidoreductase" evidence="4">
    <location>
        <begin position="158"/>
        <end position="282"/>
    </location>
</feature>
<comment type="similarity">
    <text evidence="1">Belongs to the Gfo/Idh/MocA family.</text>
</comment>
<dbReference type="Gene3D" id="3.40.50.720">
    <property type="entry name" value="NAD(P)-binding Rossmann-like Domain"/>
    <property type="match status" value="1"/>
</dbReference>